<evidence type="ECO:0000259" key="1">
    <source>
        <dbReference type="Pfam" id="PF00501"/>
    </source>
</evidence>
<evidence type="ECO:0000259" key="2">
    <source>
        <dbReference type="Pfam" id="PF00550"/>
    </source>
</evidence>
<dbReference type="SUPFAM" id="SSF56801">
    <property type="entry name" value="Acetyl-CoA synthetase-like"/>
    <property type="match status" value="1"/>
</dbReference>
<dbReference type="Gene3D" id="3.30.300.30">
    <property type="match status" value="1"/>
</dbReference>
<dbReference type="AlphaFoldDB" id="U6F7U3"/>
<feature type="domain" description="AMP-dependent synthetase/ligase" evidence="1">
    <location>
        <begin position="13"/>
        <end position="349"/>
    </location>
</feature>
<sequence length="958" mass="109161">MSFSMFIIDNFIQRSQNTPDQVAVKSPNGDYTYQEISNIAQQLAAKLDEENAQDIVPFYLKDTRFVLPTVIGIWLSNRIPMPLVSALDLPEATDRVKEVQWDTLITDLPATLKQKNIIQVDLFNQNNHADFKAKPFSQKNVYILSTSGSTGIPKKVFLTESNLKWILTRLYSLINVNETTKFLFSTPYSFGVSLTELLSPVIAGAELVCLPTSPSNSESIRLIPKLINQKQITHLSLSPSFAEALLDIVGPEAFDKLKFLMVAGEAFPINLAKKLKRALNKGCKVFNLYGPTETTVYSTYHQVTENEEEYVPIGRPLPEGKVKVLDANNNEAKKGELYIGGNGVTDGYLLDSVKSSSSFITLDGERYYKTGDKVEILQNGELLFLEREDDQVQVNGIRVELGEIQTLVSKIADVTTAIAKFKNKRIYIFYISSQDKEAEIKSKLPTYLNPIIIKVDHFLYTYNRKIDTQRMIDEYYNRSLTTDSSNTLDELKKLIAKYHVNEIKELDSLDSVRFIVDVENTFKIQIDDAQFSLLNTLERLAAYIDKQQTNTAAETREQANEADLLNLKLLFANFSSSYEDAKITASSTQQSLFSQQKPSFDLLRVSFPTINFEEIQKIRQIFTDLTTKIDLLKFAWFKDRDGKLYFKKIINPAPISLVTANSFSETDLEKVMYSKPGSPIHCLIFNMKKQELNIVFSHHALDASSSNKLKKIFVDLYQGNLKIEQIKSSSYAEFMSFVQEVNQSTDLKAALSLVPQTQEELNLTKEDGRLYITKFACPAKTTDQIYINGLYLLSQAMMKDHKMKKITGKIALNIRKFSNFDASDVIGDIHATLPWEVNENDTLTDFAKRYQMWKDHYTKGTDYRYCIFNQIGSNLEYRNALSKQWSNMNISPNYIGEVNSVKAIADDILRLPFKPNYITMVSKEGVLYCISYGRLLEKFKYQVKLNDEQVVTVTTNEY</sequence>
<name>U6F7U3_LACHE</name>
<dbReference type="Proteomes" id="UP000017247">
    <property type="component" value="Unassembled WGS sequence"/>
</dbReference>
<comment type="caution">
    <text evidence="3">The sequence shown here is derived from an EMBL/GenBank/DDBJ whole genome shotgun (WGS) entry which is preliminary data.</text>
</comment>
<dbReference type="InterPro" id="IPR009081">
    <property type="entry name" value="PP-bd_ACP"/>
</dbReference>
<dbReference type="Pfam" id="PF00501">
    <property type="entry name" value="AMP-binding"/>
    <property type="match status" value="1"/>
</dbReference>
<feature type="domain" description="Carrier" evidence="2">
    <location>
        <begin position="506"/>
        <end position="544"/>
    </location>
</feature>
<dbReference type="GO" id="GO:0044550">
    <property type="term" value="P:secondary metabolite biosynthetic process"/>
    <property type="evidence" value="ECO:0007669"/>
    <property type="project" value="TreeGrafter"/>
</dbReference>
<dbReference type="InterPro" id="IPR045851">
    <property type="entry name" value="AMP-bd_C_sf"/>
</dbReference>
<dbReference type="InterPro" id="IPR042099">
    <property type="entry name" value="ANL_N_sf"/>
</dbReference>
<dbReference type="GO" id="GO:0031177">
    <property type="term" value="F:phosphopantetheine binding"/>
    <property type="evidence" value="ECO:0007669"/>
    <property type="project" value="TreeGrafter"/>
</dbReference>
<accession>U6F7U3</accession>
<dbReference type="InterPro" id="IPR000873">
    <property type="entry name" value="AMP-dep_synth/lig_dom"/>
</dbReference>
<dbReference type="Gene3D" id="1.10.1200.10">
    <property type="entry name" value="ACP-like"/>
    <property type="match status" value="1"/>
</dbReference>
<protein>
    <submittedName>
        <fullName evidence="3">Non-ribosomal peptide synthetase</fullName>
    </submittedName>
</protein>
<reference evidence="3" key="1">
    <citation type="submission" date="2013-09" db="EMBL/GenBank/DDBJ databases">
        <title>Draft Genome Sequence of five Lactobacillus helveticus strains CIRM-BIA 101T, 103, 104, 951 and 953 isolated from milk product.</title>
        <authorList>
            <person name="Valence F."/>
            <person name="Chuat V."/>
            <person name="Ma L."/>
            <person name="Creno S."/>
            <person name="Falentin H."/>
            <person name="Lortal S."/>
            <person name="Bizet C."/>
            <person name="Clermont D."/>
            <person name="Loux V."/>
            <person name="Bouchier C."/>
            <person name="Cousin S."/>
        </authorList>
    </citation>
    <scope>NUCLEOTIDE SEQUENCE [LARGE SCALE GENOMIC DNA]</scope>
    <source>
        <strain evidence="3">CIRM-BIA 104</strain>
    </source>
</reference>
<dbReference type="SUPFAM" id="SSF47336">
    <property type="entry name" value="ACP-like"/>
    <property type="match status" value="1"/>
</dbReference>
<dbReference type="PANTHER" id="PTHR45527:SF1">
    <property type="entry name" value="FATTY ACID SYNTHASE"/>
    <property type="match status" value="1"/>
</dbReference>
<proteinExistence type="predicted"/>
<dbReference type="InterPro" id="IPR036736">
    <property type="entry name" value="ACP-like_sf"/>
</dbReference>
<dbReference type="PANTHER" id="PTHR45527">
    <property type="entry name" value="NONRIBOSOMAL PEPTIDE SYNTHETASE"/>
    <property type="match status" value="1"/>
</dbReference>
<organism evidence="3">
    <name type="scientific">Lactobacillus helveticus CIRM-BIA 104</name>
    <dbReference type="NCBI Taxonomy" id="1226333"/>
    <lineage>
        <taxon>Bacteria</taxon>
        <taxon>Bacillati</taxon>
        <taxon>Bacillota</taxon>
        <taxon>Bacilli</taxon>
        <taxon>Lactobacillales</taxon>
        <taxon>Lactobacillaceae</taxon>
        <taxon>Lactobacillus</taxon>
    </lineage>
</organism>
<gene>
    <name evidence="3" type="ORF">LHCIRMBIA104_00736</name>
</gene>
<dbReference type="GO" id="GO:0043041">
    <property type="term" value="P:amino acid activation for nonribosomal peptide biosynthetic process"/>
    <property type="evidence" value="ECO:0007669"/>
    <property type="project" value="TreeGrafter"/>
</dbReference>
<dbReference type="Pfam" id="PF00550">
    <property type="entry name" value="PP-binding"/>
    <property type="match status" value="1"/>
</dbReference>
<dbReference type="Gene3D" id="3.40.50.12780">
    <property type="entry name" value="N-terminal domain of ligase-like"/>
    <property type="match status" value="1"/>
</dbReference>
<dbReference type="EMBL" id="CBUL010000043">
    <property type="protein sequence ID" value="CDI60057.1"/>
    <property type="molecule type" value="Genomic_DNA"/>
</dbReference>
<dbReference type="HOGENOM" id="CLU_011874_0_0_9"/>
<evidence type="ECO:0000313" key="3">
    <source>
        <dbReference type="EMBL" id="CDI60057.1"/>
    </source>
</evidence>
<dbReference type="GO" id="GO:0005737">
    <property type="term" value="C:cytoplasm"/>
    <property type="evidence" value="ECO:0007669"/>
    <property type="project" value="TreeGrafter"/>
</dbReference>